<keyword evidence="2" id="KW-1003">Cell membrane</keyword>
<dbReference type="AlphaFoldDB" id="A0A2U3KMW0"/>
<dbReference type="InterPro" id="IPR038731">
    <property type="entry name" value="RgtA/B/C-like"/>
</dbReference>
<feature type="transmembrane region" description="Helical" evidence="8">
    <location>
        <begin position="254"/>
        <end position="278"/>
    </location>
</feature>
<evidence type="ECO:0000256" key="1">
    <source>
        <dbReference type="ARBA" id="ARBA00004651"/>
    </source>
</evidence>
<organism evidence="10 11">
    <name type="scientific">Candidatus Sulfotelmatobacter kueseliae</name>
    <dbReference type="NCBI Taxonomy" id="2042962"/>
    <lineage>
        <taxon>Bacteria</taxon>
        <taxon>Pseudomonadati</taxon>
        <taxon>Acidobacteriota</taxon>
        <taxon>Terriglobia</taxon>
        <taxon>Terriglobales</taxon>
        <taxon>Candidatus Korobacteraceae</taxon>
        <taxon>Candidatus Sulfotelmatobacter</taxon>
    </lineage>
</organism>
<evidence type="ECO:0000256" key="5">
    <source>
        <dbReference type="ARBA" id="ARBA00022692"/>
    </source>
</evidence>
<feature type="transmembrane region" description="Helical" evidence="8">
    <location>
        <begin position="16"/>
        <end position="38"/>
    </location>
</feature>
<dbReference type="PANTHER" id="PTHR33908:SF11">
    <property type="entry name" value="MEMBRANE PROTEIN"/>
    <property type="match status" value="1"/>
</dbReference>
<keyword evidence="5 8" id="KW-0812">Transmembrane</keyword>
<accession>A0A2U3KMW0</accession>
<evidence type="ECO:0000256" key="2">
    <source>
        <dbReference type="ARBA" id="ARBA00022475"/>
    </source>
</evidence>
<dbReference type="GO" id="GO:0016763">
    <property type="term" value="F:pentosyltransferase activity"/>
    <property type="evidence" value="ECO:0007669"/>
    <property type="project" value="TreeGrafter"/>
</dbReference>
<reference evidence="11" key="1">
    <citation type="submission" date="2018-02" db="EMBL/GenBank/DDBJ databases">
        <authorList>
            <person name="Hausmann B."/>
        </authorList>
    </citation>
    <scope>NUCLEOTIDE SEQUENCE [LARGE SCALE GENOMIC DNA]</scope>
    <source>
        <strain evidence="11">Peat soil MAG SbA1</strain>
    </source>
</reference>
<evidence type="ECO:0000313" key="11">
    <source>
        <dbReference type="Proteomes" id="UP000238701"/>
    </source>
</evidence>
<name>A0A2U3KMW0_9BACT</name>
<dbReference type="EMBL" id="OMOD01000127">
    <property type="protein sequence ID" value="SPF40991.1"/>
    <property type="molecule type" value="Genomic_DNA"/>
</dbReference>
<evidence type="ECO:0000256" key="4">
    <source>
        <dbReference type="ARBA" id="ARBA00022679"/>
    </source>
</evidence>
<feature type="transmembrane region" description="Helical" evidence="8">
    <location>
        <begin position="206"/>
        <end position="226"/>
    </location>
</feature>
<gene>
    <name evidence="10" type="ORF">SBA1_340032</name>
</gene>
<feature type="domain" description="Glycosyltransferase RgtA/B/C/D-like" evidence="9">
    <location>
        <begin position="64"/>
        <end position="224"/>
    </location>
</feature>
<dbReference type="GO" id="GO:0005886">
    <property type="term" value="C:plasma membrane"/>
    <property type="evidence" value="ECO:0007669"/>
    <property type="project" value="UniProtKB-SubCell"/>
</dbReference>
<proteinExistence type="predicted"/>
<evidence type="ECO:0000256" key="7">
    <source>
        <dbReference type="ARBA" id="ARBA00023136"/>
    </source>
</evidence>
<evidence type="ECO:0000256" key="3">
    <source>
        <dbReference type="ARBA" id="ARBA00022676"/>
    </source>
</evidence>
<feature type="transmembrane region" description="Helical" evidence="8">
    <location>
        <begin position="285"/>
        <end position="302"/>
    </location>
</feature>
<dbReference type="Proteomes" id="UP000238701">
    <property type="component" value="Unassembled WGS sequence"/>
</dbReference>
<protein>
    <submittedName>
        <fullName evidence="10">Glycosyl transferase, family 39</fullName>
    </submittedName>
</protein>
<feature type="transmembrane region" description="Helical" evidence="8">
    <location>
        <begin position="308"/>
        <end position="328"/>
    </location>
</feature>
<evidence type="ECO:0000256" key="8">
    <source>
        <dbReference type="SAM" id="Phobius"/>
    </source>
</evidence>
<comment type="subcellular location">
    <subcellularLocation>
        <location evidence="1">Cell membrane</location>
        <topology evidence="1">Multi-pass membrane protein</topology>
    </subcellularLocation>
</comment>
<sequence length="527" mass="59485">MDRSPALSAPDRDRQWLANGMAIVWAIALADLVFHIYFNNRYGYFRDEFDYMSCGEHLQWGYVDQPPLIPFLIHVCRAVLGDSLRAIRFVPAVASSLLLVQTAAIARELGGRRYALVLSAICALVSPQYLSNGSLLGTNCLEPNLWMGCAYFVILAIKRSDPRYWLWFGVTAGLGMENKYSIAVFGLGIVVGPLLTAQRRVFLNPWIWLGGVVAFLVFLPNLLWNIHYDWPFLQLMHNIRAEGRDLVLGPFQFFFQQVLVSNPLNAPLWLAGLFALLFSARLRPYCALGWAYLVSYAAFFVLHGKNYYLAPIYPMLFAAGAVVLESGLDRRDAGQPRLQWLKPVIAVVLLANGAYLAPIVIPILSPEHFLAYAKTLPFKLPVNEYSHARAALPQWYSDQFGYKEIADEALVAWDRIPAAERSDCGIFGQDYGQAGAIDFFDRKLGLPPAFSGDRTYWIWGPRGYSGNCLIVAGDRRERLEQLFGEVDYVGTSADNPWALESNIGFYICRKPKFGKLAELWPQIKRWR</sequence>
<evidence type="ECO:0000259" key="9">
    <source>
        <dbReference type="Pfam" id="PF13231"/>
    </source>
</evidence>
<dbReference type="InterPro" id="IPR050297">
    <property type="entry name" value="LipidA_mod_glycosyltrf_83"/>
</dbReference>
<dbReference type="PANTHER" id="PTHR33908">
    <property type="entry name" value="MANNOSYLTRANSFERASE YKCB-RELATED"/>
    <property type="match status" value="1"/>
</dbReference>
<keyword evidence="3" id="KW-0328">Glycosyltransferase</keyword>
<keyword evidence="7 8" id="KW-0472">Membrane</keyword>
<feature type="transmembrane region" description="Helical" evidence="8">
    <location>
        <begin position="340"/>
        <end position="364"/>
    </location>
</feature>
<dbReference type="Pfam" id="PF13231">
    <property type="entry name" value="PMT_2"/>
    <property type="match status" value="1"/>
</dbReference>
<keyword evidence="4 10" id="KW-0808">Transferase</keyword>
<dbReference type="OrthoDB" id="9811222at2"/>
<evidence type="ECO:0000256" key="6">
    <source>
        <dbReference type="ARBA" id="ARBA00022989"/>
    </source>
</evidence>
<evidence type="ECO:0000313" key="10">
    <source>
        <dbReference type="EMBL" id="SPF40991.1"/>
    </source>
</evidence>
<keyword evidence="6 8" id="KW-1133">Transmembrane helix</keyword>
<dbReference type="GO" id="GO:0009103">
    <property type="term" value="P:lipopolysaccharide biosynthetic process"/>
    <property type="evidence" value="ECO:0007669"/>
    <property type="project" value="UniProtKB-ARBA"/>
</dbReference>